<accession>A0ACB9R0M0</accession>
<reference evidence="2" key="1">
    <citation type="journal article" date="2023" name="Front. Plant Sci.">
        <title>Chromosomal-level genome assembly of Melastoma candidum provides insights into trichome evolution.</title>
        <authorList>
            <person name="Zhong Y."/>
            <person name="Wu W."/>
            <person name="Sun C."/>
            <person name="Zou P."/>
            <person name="Liu Y."/>
            <person name="Dai S."/>
            <person name="Zhou R."/>
        </authorList>
    </citation>
    <scope>NUCLEOTIDE SEQUENCE [LARGE SCALE GENOMIC DNA]</scope>
</reference>
<keyword evidence="2" id="KW-1185">Reference proteome</keyword>
<proteinExistence type="predicted"/>
<organism evidence="1 2">
    <name type="scientific">Melastoma candidum</name>
    <dbReference type="NCBI Taxonomy" id="119954"/>
    <lineage>
        <taxon>Eukaryota</taxon>
        <taxon>Viridiplantae</taxon>
        <taxon>Streptophyta</taxon>
        <taxon>Embryophyta</taxon>
        <taxon>Tracheophyta</taxon>
        <taxon>Spermatophyta</taxon>
        <taxon>Magnoliopsida</taxon>
        <taxon>eudicotyledons</taxon>
        <taxon>Gunneridae</taxon>
        <taxon>Pentapetalae</taxon>
        <taxon>rosids</taxon>
        <taxon>malvids</taxon>
        <taxon>Myrtales</taxon>
        <taxon>Melastomataceae</taxon>
        <taxon>Melastomatoideae</taxon>
        <taxon>Melastomateae</taxon>
        <taxon>Melastoma</taxon>
    </lineage>
</organism>
<evidence type="ECO:0000313" key="2">
    <source>
        <dbReference type="Proteomes" id="UP001057402"/>
    </source>
</evidence>
<sequence length="458" mass="50305">MPGSSGLSISSSSSSSSRGENRFYCPPALRRQQQQQQQQYQPPQRRPRDDSNNSNRHGGGEFQNGNQKSAPRKATSLPAASKKEVSVAVVAEGVAGGDEVLREKRVVESQSCSVSVAESNLDRFLESTTPRVSFQDLPKTSVGGWRNHGMDDCLPYFVLEDLWESFKQWSAYGAGVPLLLNGSDSVIQYYVPYLSGIQLYVHPTKPYPSKSRRLGEESDADSSRETSSDGSVECAMVRGVNGSVQTTRNHSNGENGGVVPKFNGLSLKDSSPSDSSCDEAEVSNPPGRLIFEYLERDQPYSREPLADKISALASKFPDLKTCRSCDLTSSSWISVAWYPIYRIPTGPTLQNLDACFLTFHSLSASTLSKPADVLQSHNSSLRGIYGGDTSPKLSLPAIGLASYKFKISVWNPSGVEECPKASSLLRFADDWLRRLKRTVLPLCFIDNGQAFLHRSWFC</sequence>
<evidence type="ECO:0000313" key="1">
    <source>
        <dbReference type="EMBL" id="KAI4369547.1"/>
    </source>
</evidence>
<dbReference type="EMBL" id="CM042884">
    <property type="protein sequence ID" value="KAI4369547.1"/>
    <property type="molecule type" value="Genomic_DNA"/>
</dbReference>
<name>A0ACB9R0M0_9MYRT</name>
<dbReference type="Proteomes" id="UP001057402">
    <property type="component" value="Chromosome 5"/>
</dbReference>
<gene>
    <name evidence="1" type="ORF">MLD38_017975</name>
</gene>
<protein>
    <submittedName>
        <fullName evidence="1">Uncharacterized protein</fullName>
    </submittedName>
</protein>
<comment type="caution">
    <text evidence="1">The sequence shown here is derived from an EMBL/GenBank/DDBJ whole genome shotgun (WGS) entry which is preliminary data.</text>
</comment>